<accession>A0A8J5L2J4</accession>
<evidence type="ECO:0000256" key="1">
    <source>
        <dbReference type="SAM" id="Coils"/>
    </source>
</evidence>
<dbReference type="EMBL" id="JACMSC010000009">
    <property type="protein sequence ID" value="KAG6509134.1"/>
    <property type="molecule type" value="Genomic_DNA"/>
</dbReference>
<reference evidence="2 3" key="1">
    <citation type="submission" date="2020-08" db="EMBL/GenBank/DDBJ databases">
        <title>Plant Genome Project.</title>
        <authorList>
            <person name="Zhang R.-G."/>
        </authorList>
    </citation>
    <scope>NUCLEOTIDE SEQUENCE [LARGE SCALE GENOMIC DNA]</scope>
    <source>
        <tissue evidence="2">Rhizome</tissue>
    </source>
</reference>
<evidence type="ECO:0000313" key="3">
    <source>
        <dbReference type="Proteomes" id="UP000734854"/>
    </source>
</evidence>
<keyword evidence="3" id="KW-1185">Reference proteome</keyword>
<keyword evidence="1" id="KW-0175">Coiled coil</keyword>
<feature type="coiled-coil region" evidence="1">
    <location>
        <begin position="119"/>
        <end position="161"/>
    </location>
</feature>
<organism evidence="2 3">
    <name type="scientific">Zingiber officinale</name>
    <name type="common">Ginger</name>
    <name type="synonym">Amomum zingiber</name>
    <dbReference type="NCBI Taxonomy" id="94328"/>
    <lineage>
        <taxon>Eukaryota</taxon>
        <taxon>Viridiplantae</taxon>
        <taxon>Streptophyta</taxon>
        <taxon>Embryophyta</taxon>
        <taxon>Tracheophyta</taxon>
        <taxon>Spermatophyta</taxon>
        <taxon>Magnoliopsida</taxon>
        <taxon>Liliopsida</taxon>
        <taxon>Zingiberales</taxon>
        <taxon>Zingiberaceae</taxon>
        <taxon>Zingiber</taxon>
    </lineage>
</organism>
<protein>
    <submittedName>
        <fullName evidence="2">Uncharacterized protein</fullName>
    </submittedName>
</protein>
<dbReference type="Proteomes" id="UP000734854">
    <property type="component" value="Unassembled WGS sequence"/>
</dbReference>
<comment type="caution">
    <text evidence="2">The sequence shown here is derived from an EMBL/GenBank/DDBJ whole genome shotgun (WGS) entry which is preliminary data.</text>
</comment>
<dbReference type="AlphaFoldDB" id="A0A8J5L2J4"/>
<evidence type="ECO:0000313" key="2">
    <source>
        <dbReference type="EMBL" id="KAG6509134.1"/>
    </source>
</evidence>
<sequence>MVDSSSEMTSISLWVSESRPAQLARMVVVGYPHDGLDEDVVEPYANVPIAGVGGAEEAYLELFACGEQAEGTAFVVDERLLTAAEIVTTRNKNLKATSEDCKATTEDCKATTENWKAFAEYQEKKFAEIRKEIADIRKEIEEEKKRARRSASQQNEKAMNKRFVKVMAVLALLAFDIAKLQ</sequence>
<gene>
    <name evidence="2" type="ORF">ZIOFF_034525</name>
</gene>
<proteinExistence type="predicted"/>
<name>A0A8J5L2J4_ZINOF</name>